<evidence type="ECO:0000313" key="2">
    <source>
        <dbReference type="EMBL" id="GAA4994692.1"/>
    </source>
</evidence>
<dbReference type="CDD" id="cd00093">
    <property type="entry name" value="HTH_XRE"/>
    <property type="match status" value="1"/>
</dbReference>
<evidence type="ECO:0000259" key="1">
    <source>
        <dbReference type="PROSITE" id="PS50943"/>
    </source>
</evidence>
<dbReference type="Proteomes" id="UP001500466">
    <property type="component" value="Unassembled WGS sequence"/>
</dbReference>
<dbReference type="InterPro" id="IPR001387">
    <property type="entry name" value="Cro/C1-type_HTH"/>
</dbReference>
<feature type="domain" description="HTH cro/C1-type" evidence="1">
    <location>
        <begin position="20"/>
        <end position="76"/>
    </location>
</feature>
<protein>
    <submittedName>
        <fullName evidence="2">Helix-turn-helix transcriptional regulator</fullName>
    </submittedName>
</protein>
<keyword evidence="3" id="KW-1185">Reference proteome</keyword>
<dbReference type="RefSeq" id="WP_345680749.1">
    <property type="nucleotide sequence ID" value="NZ_BAABHS010000053.1"/>
</dbReference>
<comment type="caution">
    <text evidence="2">The sequence shown here is derived from an EMBL/GenBank/DDBJ whole genome shotgun (WGS) entry which is preliminary data.</text>
</comment>
<dbReference type="Gene3D" id="1.10.260.40">
    <property type="entry name" value="lambda repressor-like DNA-binding domains"/>
    <property type="match status" value="1"/>
</dbReference>
<dbReference type="PROSITE" id="PS50943">
    <property type="entry name" value="HTH_CROC1"/>
    <property type="match status" value="1"/>
</dbReference>
<accession>A0ABP9ICN6</accession>
<proteinExistence type="predicted"/>
<sequence length="282" mass="31172">MPRSPSSTVQAARNELGVRLRELRKEAPLSGRELARLAGWAPSKCTRLENGETLPSVDDIRTWCRVCGADDQAEDLIAATRTVDSMYVQWKRVQRTGLRRLQESYVPLFERTQSFRVYSSNVVPGLLQTEGYATALLTDITDFRGTVNDVPAAVEARMERSRVLRQGRRRFAFLIEESVLRHRVGDDDAMADQLGYLLSAMAFPTVSIGVIPLAAPRRMWVVETFSIYDAEQAQVETLTAAVTMTAPGEVAVYAKAFAELGKVAVYGQRARSLVAAAVDSLG</sequence>
<evidence type="ECO:0000313" key="3">
    <source>
        <dbReference type="Proteomes" id="UP001500466"/>
    </source>
</evidence>
<dbReference type="SMART" id="SM00530">
    <property type="entry name" value="HTH_XRE"/>
    <property type="match status" value="1"/>
</dbReference>
<name>A0ABP9ICN6_9ACTN</name>
<dbReference type="SUPFAM" id="SSF47413">
    <property type="entry name" value="lambda repressor-like DNA-binding domains"/>
    <property type="match status" value="1"/>
</dbReference>
<dbReference type="InterPro" id="IPR010982">
    <property type="entry name" value="Lambda_DNA-bd_dom_sf"/>
</dbReference>
<gene>
    <name evidence="2" type="ORF">GCM10023205_79410</name>
</gene>
<dbReference type="Pfam" id="PF13560">
    <property type="entry name" value="HTH_31"/>
    <property type="match status" value="1"/>
</dbReference>
<reference evidence="3" key="1">
    <citation type="journal article" date="2019" name="Int. J. Syst. Evol. Microbiol.">
        <title>The Global Catalogue of Microorganisms (GCM) 10K type strain sequencing project: providing services to taxonomists for standard genome sequencing and annotation.</title>
        <authorList>
            <consortium name="The Broad Institute Genomics Platform"/>
            <consortium name="The Broad Institute Genome Sequencing Center for Infectious Disease"/>
            <person name="Wu L."/>
            <person name="Ma J."/>
        </authorList>
    </citation>
    <scope>NUCLEOTIDE SEQUENCE [LARGE SCALE GENOMIC DNA]</scope>
    <source>
        <strain evidence="3">JCM 17986</strain>
    </source>
</reference>
<dbReference type="Pfam" id="PF19054">
    <property type="entry name" value="DUF5753"/>
    <property type="match status" value="1"/>
</dbReference>
<organism evidence="2 3">
    <name type="scientific">Yinghuangia aomiensis</name>
    <dbReference type="NCBI Taxonomy" id="676205"/>
    <lineage>
        <taxon>Bacteria</taxon>
        <taxon>Bacillati</taxon>
        <taxon>Actinomycetota</taxon>
        <taxon>Actinomycetes</taxon>
        <taxon>Kitasatosporales</taxon>
        <taxon>Streptomycetaceae</taxon>
        <taxon>Yinghuangia</taxon>
    </lineage>
</organism>
<dbReference type="EMBL" id="BAABHS010000053">
    <property type="protein sequence ID" value="GAA4994692.1"/>
    <property type="molecule type" value="Genomic_DNA"/>
</dbReference>
<dbReference type="InterPro" id="IPR043917">
    <property type="entry name" value="DUF5753"/>
</dbReference>